<dbReference type="InterPro" id="IPR002048">
    <property type="entry name" value="EF_hand_dom"/>
</dbReference>
<dbReference type="InterPro" id="IPR011992">
    <property type="entry name" value="EF-hand-dom_pair"/>
</dbReference>
<dbReference type="Proteomes" id="UP000475117">
    <property type="component" value="Chromosome"/>
</dbReference>
<evidence type="ECO:0000313" key="4">
    <source>
        <dbReference type="EMBL" id="QQL44928.1"/>
    </source>
</evidence>
<sequence>MKKSVLTLAALAATIGYAAADQDRERPQPPAPEEIAQQMLADHDENGDGALDAEELKAAHEARKEQAKERRRRKGEGKGFRKGPRPPRGDGDEDGQKRERRKRPTAEDVIEKHDTDASGSLDEAELTDMIEARREHMRERRHKRGGGRGPRGPIDQD</sequence>
<dbReference type="KEGG" id="soa:G3M56_013840"/>
<feature type="compositionally biased region" description="Basic and acidic residues" evidence="1">
    <location>
        <begin position="54"/>
        <end position="68"/>
    </location>
</feature>
<feature type="compositionally biased region" description="Basic residues" evidence="1">
    <location>
        <begin position="69"/>
        <end position="85"/>
    </location>
</feature>
<organism evidence="4 5">
    <name type="scientific">Sulfuriroseicoccus oceanibius</name>
    <dbReference type="NCBI Taxonomy" id="2707525"/>
    <lineage>
        <taxon>Bacteria</taxon>
        <taxon>Pseudomonadati</taxon>
        <taxon>Verrucomicrobiota</taxon>
        <taxon>Verrucomicrobiia</taxon>
        <taxon>Verrucomicrobiales</taxon>
        <taxon>Verrucomicrobiaceae</taxon>
        <taxon>Sulfuriroseicoccus</taxon>
    </lineage>
</organism>
<dbReference type="PROSITE" id="PS00018">
    <property type="entry name" value="EF_HAND_1"/>
    <property type="match status" value="2"/>
</dbReference>
<dbReference type="SMART" id="SM00054">
    <property type="entry name" value="EFh"/>
    <property type="match status" value="2"/>
</dbReference>
<feature type="domain" description="EF-hand" evidence="3">
    <location>
        <begin position="31"/>
        <end position="66"/>
    </location>
</feature>
<feature type="compositionally biased region" description="Basic and acidic residues" evidence="1">
    <location>
        <begin position="87"/>
        <end position="97"/>
    </location>
</feature>
<dbReference type="RefSeq" id="WP_164365332.1">
    <property type="nucleotide sequence ID" value="NZ_CP066776.1"/>
</dbReference>
<feature type="domain" description="EF-hand" evidence="3">
    <location>
        <begin position="101"/>
        <end position="136"/>
    </location>
</feature>
<dbReference type="EMBL" id="CP066776">
    <property type="protein sequence ID" value="QQL44928.1"/>
    <property type="molecule type" value="Genomic_DNA"/>
</dbReference>
<gene>
    <name evidence="4" type="ORF">G3M56_013840</name>
</gene>
<proteinExistence type="predicted"/>
<evidence type="ECO:0000256" key="2">
    <source>
        <dbReference type="SAM" id="SignalP"/>
    </source>
</evidence>
<accession>A0A6B3LCZ1</accession>
<evidence type="ECO:0000313" key="5">
    <source>
        <dbReference type="Proteomes" id="UP000475117"/>
    </source>
</evidence>
<protein>
    <recommendedName>
        <fullName evidence="3">EF-hand domain-containing protein</fullName>
    </recommendedName>
</protein>
<feature type="chain" id="PRO_5043366370" description="EF-hand domain-containing protein" evidence="2">
    <location>
        <begin position="19"/>
        <end position="157"/>
    </location>
</feature>
<dbReference type="GO" id="GO:0005509">
    <property type="term" value="F:calcium ion binding"/>
    <property type="evidence" value="ECO:0007669"/>
    <property type="project" value="InterPro"/>
</dbReference>
<keyword evidence="2" id="KW-0732">Signal</keyword>
<feature type="signal peptide" evidence="2">
    <location>
        <begin position="1"/>
        <end position="18"/>
    </location>
</feature>
<name>A0A6B3LCZ1_9BACT</name>
<dbReference type="AlphaFoldDB" id="A0A6B3LCZ1"/>
<dbReference type="PROSITE" id="PS50222">
    <property type="entry name" value="EF_HAND_2"/>
    <property type="match status" value="2"/>
</dbReference>
<feature type="compositionally biased region" description="Basic and acidic residues" evidence="1">
    <location>
        <begin position="104"/>
        <end position="116"/>
    </location>
</feature>
<keyword evidence="5" id="KW-1185">Reference proteome</keyword>
<dbReference type="SUPFAM" id="SSF47473">
    <property type="entry name" value="EF-hand"/>
    <property type="match status" value="1"/>
</dbReference>
<reference evidence="4 5" key="1">
    <citation type="submission" date="2020-12" db="EMBL/GenBank/DDBJ databases">
        <title>Sulforoseuscoccus oceanibium gen. nov., sp. nov., a representative of the phylum Verrucomicrobia with special cytoplasmic membrane, and proposal of Sulforoseuscoccusaceae fam. nov.</title>
        <authorList>
            <person name="Xi F."/>
        </authorList>
    </citation>
    <scope>NUCLEOTIDE SEQUENCE [LARGE SCALE GENOMIC DNA]</scope>
    <source>
        <strain evidence="4 5">T37</strain>
    </source>
</reference>
<evidence type="ECO:0000256" key="1">
    <source>
        <dbReference type="SAM" id="MobiDB-lite"/>
    </source>
</evidence>
<feature type="region of interest" description="Disordered" evidence="1">
    <location>
        <begin position="17"/>
        <end position="157"/>
    </location>
</feature>
<evidence type="ECO:0000259" key="3">
    <source>
        <dbReference type="PROSITE" id="PS50222"/>
    </source>
</evidence>
<dbReference type="Gene3D" id="1.10.238.10">
    <property type="entry name" value="EF-hand"/>
    <property type="match status" value="1"/>
</dbReference>
<dbReference type="InterPro" id="IPR018247">
    <property type="entry name" value="EF_Hand_1_Ca_BS"/>
</dbReference>